<keyword evidence="2" id="KW-1185">Reference proteome</keyword>
<dbReference type="InterPro" id="IPR043128">
    <property type="entry name" value="Rev_trsase/Diguanyl_cyclase"/>
</dbReference>
<sequence>MRQTLHDELRQMEDLEIIRKFSSPYSFPVVVVKKKDGFNRVRIDYRRFNKLTTVDPQPMTAPADIFQGMEKDQYFSKLDLSKGYWQIPVRKEEI</sequence>
<dbReference type="EMBL" id="BMAT01002210">
    <property type="protein sequence ID" value="GFS01788.1"/>
    <property type="molecule type" value="Genomic_DNA"/>
</dbReference>
<dbReference type="PANTHER" id="PTHR24559">
    <property type="entry name" value="TRANSPOSON TY3-I GAG-POL POLYPROTEIN"/>
    <property type="match status" value="1"/>
</dbReference>
<gene>
    <name evidence="1" type="ORF">ElyMa_001106600</name>
</gene>
<dbReference type="AlphaFoldDB" id="A0AAV4HU66"/>
<dbReference type="Gene3D" id="3.10.10.10">
    <property type="entry name" value="HIV Type 1 Reverse Transcriptase, subunit A, domain 1"/>
    <property type="match status" value="1"/>
</dbReference>
<accession>A0AAV4HU66</accession>
<dbReference type="InterPro" id="IPR053134">
    <property type="entry name" value="RNA-dir_DNA_polymerase"/>
</dbReference>
<comment type="caution">
    <text evidence="1">The sequence shown here is derived from an EMBL/GenBank/DDBJ whole genome shotgun (WGS) entry which is preliminary data.</text>
</comment>
<evidence type="ECO:0000313" key="2">
    <source>
        <dbReference type="Proteomes" id="UP000762676"/>
    </source>
</evidence>
<proteinExistence type="predicted"/>
<name>A0AAV4HU66_9GAST</name>
<organism evidence="1 2">
    <name type="scientific">Elysia marginata</name>
    <dbReference type="NCBI Taxonomy" id="1093978"/>
    <lineage>
        <taxon>Eukaryota</taxon>
        <taxon>Metazoa</taxon>
        <taxon>Spiralia</taxon>
        <taxon>Lophotrochozoa</taxon>
        <taxon>Mollusca</taxon>
        <taxon>Gastropoda</taxon>
        <taxon>Heterobranchia</taxon>
        <taxon>Euthyneura</taxon>
        <taxon>Panpulmonata</taxon>
        <taxon>Sacoglossa</taxon>
        <taxon>Placobranchoidea</taxon>
        <taxon>Plakobranchidae</taxon>
        <taxon>Elysia</taxon>
    </lineage>
</organism>
<protein>
    <submittedName>
        <fullName evidence="1">Zinc finger protein</fullName>
    </submittedName>
</protein>
<dbReference type="PANTHER" id="PTHR24559:SF444">
    <property type="entry name" value="REVERSE TRANSCRIPTASE DOMAIN-CONTAINING PROTEIN"/>
    <property type="match status" value="1"/>
</dbReference>
<reference evidence="1 2" key="1">
    <citation type="journal article" date="2021" name="Elife">
        <title>Chloroplast acquisition without the gene transfer in kleptoplastic sea slugs, Plakobranchus ocellatus.</title>
        <authorList>
            <person name="Maeda T."/>
            <person name="Takahashi S."/>
            <person name="Yoshida T."/>
            <person name="Shimamura S."/>
            <person name="Takaki Y."/>
            <person name="Nagai Y."/>
            <person name="Toyoda A."/>
            <person name="Suzuki Y."/>
            <person name="Arimoto A."/>
            <person name="Ishii H."/>
            <person name="Satoh N."/>
            <person name="Nishiyama T."/>
            <person name="Hasebe M."/>
            <person name="Maruyama T."/>
            <person name="Minagawa J."/>
            <person name="Obokata J."/>
            <person name="Shigenobu S."/>
        </authorList>
    </citation>
    <scope>NUCLEOTIDE SEQUENCE [LARGE SCALE GENOMIC DNA]</scope>
</reference>
<dbReference type="Proteomes" id="UP000762676">
    <property type="component" value="Unassembled WGS sequence"/>
</dbReference>
<dbReference type="SUPFAM" id="SSF56672">
    <property type="entry name" value="DNA/RNA polymerases"/>
    <property type="match status" value="1"/>
</dbReference>
<dbReference type="Gene3D" id="3.30.70.270">
    <property type="match status" value="1"/>
</dbReference>
<evidence type="ECO:0000313" key="1">
    <source>
        <dbReference type="EMBL" id="GFS01788.1"/>
    </source>
</evidence>
<dbReference type="InterPro" id="IPR043502">
    <property type="entry name" value="DNA/RNA_pol_sf"/>
</dbReference>